<dbReference type="Pfam" id="PF01497">
    <property type="entry name" value="Peripla_BP_2"/>
    <property type="match status" value="1"/>
</dbReference>
<dbReference type="PANTHER" id="PTHR30532:SF24">
    <property type="entry name" value="FERRIC ENTEROBACTIN-BINDING PERIPLASMIC PROTEIN FEPB"/>
    <property type="match status" value="1"/>
</dbReference>
<sequence length="323" mass="34193">MKRSTLMLRGLVVAAAVSMVAFLGACSSPDEDSSSSSTAFTPVTIDHEFGSTTIDTQPQRVVTLLTDWSDTLAALDIPITAQFVEKGHETFPWTPEHQTELVPVNDISQVGVAEIAKFDPDVILAGYLGDEARYKKLSEIAPTVPVITKGSMVDSWELVTTTAGKIFGKQEQAQQLIDSTNGEIAAFKSKYPSAVGKTFTFAQVGPTGQVGVVNSTDDASAGLLAQLGFTLDPQIAALHTGTATRALISPERINLLNSDLLVVYVPGGDQNVVNQVPGWSDLKAVRNGTVIYITNDNHAAFSVPSAPSVSYVIETVSPAAAKL</sequence>
<keyword evidence="4 5" id="KW-0732">Signal</keyword>
<keyword evidence="8" id="KW-1185">Reference proteome</keyword>
<protein>
    <submittedName>
        <fullName evidence="7">ABC transporter substrate-binding protein</fullName>
    </submittedName>
</protein>
<evidence type="ECO:0000256" key="4">
    <source>
        <dbReference type="ARBA" id="ARBA00022729"/>
    </source>
</evidence>
<evidence type="ECO:0000259" key="6">
    <source>
        <dbReference type="PROSITE" id="PS50983"/>
    </source>
</evidence>
<name>A0A7K3LMB5_9ACTN</name>
<gene>
    <name evidence="7" type="ORF">GYA93_07330</name>
</gene>
<evidence type="ECO:0000256" key="5">
    <source>
        <dbReference type="SAM" id="SignalP"/>
    </source>
</evidence>
<feature type="domain" description="Fe/B12 periplasmic-binding" evidence="6">
    <location>
        <begin position="60"/>
        <end position="323"/>
    </location>
</feature>
<dbReference type="PROSITE" id="PS50983">
    <property type="entry name" value="FE_B12_PBP"/>
    <property type="match status" value="1"/>
</dbReference>
<dbReference type="PANTHER" id="PTHR30532">
    <property type="entry name" value="IRON III DICITRATE-BINDING PERIPLASMIC PROTEIN"/>
    <property type="match status" value="1"/>
</dbReference>
<dbReference type="GO" id="GO:0030288">
    <property type="term" value="C:outer membrane-bounded periplasmic space"/>
    <property type="evidence" value="ECO:0007669"/>
    <property type="project" value="TreeGrafter"/>
</dbReference>
<organism evidence="7 8">
    <name type="scientific">Gordonia desulfuricans</name>
    <dbReference type="NCBI Taxonomy" id="89051"/>
    <lineage>
        <taxon>Bacteria</taxon>
        <taxon>Bacillati</taxon>
        <taxon>Actinomycetota</taxon>
        <taxon>Actinomycetes</taxon>
        <taxon>Mycobacteriales</taxon>
        <taxon>Gordoniaceae</taxon>
        <taxon>Gordonia</taxon>
    </lineage>
</organism>
<comment type="similarity">
    <text evidence="2">Belongs to the bacterial solute-binding protein 8 family.</text>
</comment>
<feature type="signal peptide" evidence="5">
    <location>
        <begin position="1"/>
        <end position="25"/>
    </location>
</feature>
<dbReference type="InterPro" id="IPR002491">
    <property type="entry name" value="ABC_transptr_periplasmic_BD"/>
</dbReference>
<evidence type="ECO:0000256" key="2">
    <source>
        <dbReference type="ARBA" id="ARBA00008814"/>
    </source>
</evidence>
<comment type="subcellular location">
    <subcellularLocation>
        <location evidence="1">Cell envelope</location>
    </subcellularLocation>
</comment>
<accession>A0A7K3LMB5</accession>
<dbReference type="Gene3D" id="3.40.50.1980">
    <property type="entry name" value="Nitrogenase molybdenum iron protein domain"/>
    <property type="match status" value="2"/>
</dbReference>
<keyword evidence="3" id="KW-0813">Transport</keyword>
<dbReference type="AlphaFoldDB" id="A0A7K3LMB5"/>
<feature type="chain" id="PRO_5038929938" evidence="5">
    <location>
        <begin position="26"/>
        <end position="323"/>
    </location>
</feature>
<comment type="caution">
    <text evidence="7">The sequence shown here is derived from an EMBL/GenBank/DDBJ whole genome shotgun (WGS) entry which is preliminary data.</text>
</comment>
<dbReference type="InterPro" id="IPR051313">
    <property type="entry name" value="Bact_iron-sidero_bind"/>
</dbReference>
<dbReference type="GO" id="GO:1901678">
    <property type="term" value="P:iron coordination entity transport"/>
    <property type="evidence" value="ECO:0007669"/>
    <property type="project" value="UniProtKB-ARBA"/>
</dbReference>
<evidence type="ECO:0000313" key="8">
    <source>
        <dbReference type="Proteomes" id="UP000466307"/>
    </source>
</evidence>
<dbReference type="Proteomes" id="UP000466307">
    <property type="component" value="Unassembled WGS sequence"/>
</dbReference>
<dbReference type="SUPFAM" id="SSF53807">
    <property type="entry name" value="Helical backbone' metal receptor"/>
    <property type="match status" value="1"/>
</dbReference>
<evidence type="ECO:0000313" key="7">
    <source>
        <dbReference type="EMBL" id="NDK89394.1"/>
    </source>
</evidence>
<evidence type="ECO:0000256" key="1">
    <source>
        <dbReference type="ARBA" id="ARBA00004196"/>
    </source>
</evidence>
<reference evidence="7 8" key="1">
    <citation type="submission" date="2020-01" db="EMBL/GenBank/DDBJ databases">
        <title>Investigation of new actinobacteria for the biodesulphurisation of diesel fuel.</title>
        <authorList>
            <person name="Athi Narayanan S.M."/>
        </authorList>
    </citation>
    <scope>NUCLEOTIDE SEQUENCE [LARGE SCALE GENOMIC DNA]</scope>
    <source>
        <strain evidence="7 8">213E</strain>
    </source>
</reference>
<dbReference type="PROSITE" id="PS51257">
    <property type="entry name" value="PROKAR_LIPOPROTEIN"/>
    <property type="match status" value="1"/>
</dbReference>
<dbReference type="EMBL" id="JAADZU010000016">
    <property type="protein sequence ID" value="NDK89394.1"/>
    <property type="molecule type" value="Genomic_DNA"/>
</dbReference>
<evidence type="ECO:0000256" key="3">
    <source>
        <dbReference type="ARBA" id="ARBA00022448"/>
    </source>
</evidence>
<proteinExistence type="inferred from homology"/>